<keyword evidence="11" id="KW-1185">Reference proteome</keyword>
<organism evidence="10 11">
    <name type="scientific">Acipenser ruthenus</name>
    <name type="common">Sterlet sturgeon</name>
    <dbReference type="NCBI Taxonomy" id="7906"/>
    <lineage>
        <taxon>Eukaryota</taxon>
        <taxon>Metazoa</taxon>
        <taxon>Chordata</taxon>
        <taxon>Craniata</taxon>
        <taxon>Vertebrata</taxon>
        <taxon>Euteleostomi</taxon>
        <taxon>Actinopterygii</taxon>
        <taxon>Chondrostei</taxon>
        <taxon>Acipenseriformes</taxon>
        <taxon>Acipenseridae</taxon>
        <taxon>Acipenser</taxon>
    </lineage>
</organism>
<evidence type="ECO:0000259" key="8">
    <source>
        <dbReference type="PROSITE" id="PS50097"/>
    </source>
</evidence>
<sequence>MGALLLHCCCCALPPAALTAGRLFVCFVLTVEGQWLEWTPWTRCSVTCSNGTQQRTRRCSASVHGWTECKGPHADTRNCVLTACPADGKWGNWNHWSLCSKTCDTGWQQRFRMCQGTGEQGYPCEGSGEEVRTCNDKKCPAPHEMCRDEYVVSMTWKRAAAGEIVYNKCPSNATGSASRRCLLDTNGVAYWGPPSFARCISHEYRYLHLSLREHLAKGQRTLAGEGMSQVVRSLLELMSRKSYYSGDLLFSVEILRNVTDTFKRATYIPAADDIQRFFQVVSLMLDVLNREKWDDAQQFNAGTQSGSLSTVISIQREPVTAVSSDVHFPTKGRRGMKDWARSSEDKLFIPKEVFTLASSDALTIPTQQRAMSLFHRSFAHPFQRKRGPGTWRHDCGFWNNVYKKIKKAITREKHQTADALDKCYGKMDPMAVAVSATTTIEPEEAGFPRGTLDSEDYVFVESRHCNKVLAGLNSLRLNNAFCDVILCCGGQEFPCHRIVLASFSSYFQAMFSTDLMESRQERVAINGVEPQMIGMLVSYAYTAEVVITKANVQALLAAANLLDIMAVREACCRFMERQMDEMNCVGIHCFAEAHSCGELEHRSMEFILQHFSTVCKQEEFLSLCADKLTEIIASDELNVPKEETVFEAVLLWLQKSAARKHVFEKVLEHIRLPLISPYYIHDVIESQSVIQESLQCQRLISEAKDYLLLQDRRGELFGPRTRPRRATGTAAVIVTVGGEDDKVVLRSVESFDPITTQWKSLACLPFAVSKHGLVVSGSTLYLAGGEFPDGSASREMWRYDPCFDSWLEMAPMNVARSELGLAMLDGFVFAVGGWEGHSRLDSVECYNPHTNSWQFVEPMKMAVTSPAVVALDGLLYVTGGAVLEDGDGMDLAQVYNPKACMWTEVAPMQIARSGSAACILKGKIYVIGGWHASTENTDKVECFNPKTNKWTMCATMKERRYRPGVAVVDGKIYVLGGEEGWDRYHDTIERYCDETDSWEIIGEMPTSRSWLSCVSLQVRKDSRSSHPGTDQEYPVD</sequence>
<dbReference type="Gene3D" id="4.10.1240.10">
    <property type="entry name" value="GPCR, family 2, extracellular hormone receptor domain"/>
    <property type="match status" value="1"/>
</dbReference>
<dbReference type="GO" id="GO:0016525">
    <property type="term" value="P:negative regulation of angiogenesis"/>
    <property type="evidence" value="ECO:0007669"/>
    <property type="project" value="InterPro"/>
</dbReference>
<dbReference type="Pfam" id="PF16489">
    <property type="entry name" value="GAIN"/>
    <property type="match status" value="1"/>
</dbReference>
<dbReference type="InterPro" id="IPR056737">
    <property type="entry name" value="Beta-prop_ATRN-MKLN-like"/>
</dbReference>
<evidence type="ECO:0000256" key="4">
    <source>
        <dbReference type="ARBA" id="ARBA00022737"/>
    </source>
</evidence>
<dbReference type="PANTHER" id="PTHR45632:SF5">
    <property type="entry name" value="KELCH-LIKE PROTEIN 22"/>
    <property type="match status" value="1"/>
</dbReference>
<evidence type="ECO:0000259" key="9">
    <source>
        <dbReference type="PROSITE" id="PS50227"/>
    </source>
</evidence>
<accession>A0A444UMD5</accession>
<dbReference type="InterPro" id="IPR011705">
    <property type="entry name" value="BACK"/>
</dbReference>
<protein>
    <submittedName>
        <fullName evidence="10">Adhesion G protein-coupled receptor B2</fullName>
    </submittedName>
</protein>
<evidence type="ECO:0000313" key="11">
    <source>
        <dbReference type="Proteomes" id="UP000289886"/>
    </source>
</evidence>
<dbReference type="FunFam" id="2.20.100.10:FF:000012">
    <property type="entry name" value="Adhesion G protein-coupled receptor B2"/>
    <property type="match status" value="1"/>
</dbReference>
<dbReference type="FunFam" id="1.25.40.420:FF:000001">
    <property type="entry name" value="Kelch-like family member 12"/>
    <property type="match status" value="1"/>
</dbReference>
<dbReference type="SUPFAM" id="SSF54695">
    <property type="entry name" value="POZ domain"/>
    <property type="match status" value="1"/>
</dbReference>
<dbReference type="Gene3D" id="3.30.710.10">
    <property type="entry name" value="Potassium Channel Kv1.1, Chain A"/>
    <property type="match status" value="1"/>
</dbReference>
<proteinExistence type="predicted"/>
<feature type="domain" description="G-protein coupled receptors family 2 profile 1" evidence="9">
    <location>
        <begin position="133"/>
        <end position="203"/>
    </location>
</feature>
<evidence type="ECO:0000313" key="10">
    <source>
        <dbReference type="EMBL" id="RXM36323.1"/>
    </source>
</evidence>
<dbReference type="SMART" id="SM00612">
    <property type="entry name" value="Kelch"/>
    <property type="match status" value="6"/>
</dbReference>
<dbReference type="InterPro" id="IPR036383">
    <property type="entry name" value="TSP1_rpt_sf"/>
</dbReference>
<dbReference type="InterPro" id="IPR046338">
    <property type="entry name" value="GAIN_dom_sf"/>
</dbReference>
<evidence type="ECO:0000256" key="3">
    <source>
        <dbReference type="ARBA" id="ARBA00022729"/>
    </source>
</evidence>
<evidence type="ECO:0000256" key="5">
    <source>
        <dbReference type="ARBA" id="ARBA00023157"/>
    </source>
</evidence>
<name>A0A444UMD5_ACIRT</name>
<comment type="caution">
    <text evidence="10">The sequence shown here is derived from an EMBL/GenBank/DDBJ whole genome shotgun (WGS) entry which is preliminary data.</text>
</comment>
<dbReference type="PROSITE" id="PS50227">
    <property type="entry name" value="G_PROTEIN_RECEP_F2_3"/>
    <property type="match status" value="1"/>
</dbReference>
<dbReference type="PRINTS" id="PR01694">
    <property type="entry name" value="BAIPRECURSOR"/>
</dbReference>
<dbReference type="InterPro" id="IPR000210">
    <property type="entry name" value="BTB/POZ_dom"/>
</dbReference>
<keyword evidence="10" id="KW-0675">Receptor</keyword>
<feature type="chain" id="PRO_5019484443" evidence="7">
    <location>
        <begin position="34"/>
        <end position="1036"/>
    </location>
</feature>
<dbReference type="InterPro" id="IPR015915">
    <property type="entry name" value="Kelch-typ_b-propeller"/>
</dbReference>
<dbReference type="Gene3D" id="1.25.40.610">
    <property type="match status" value="1"/>
</dbReference>
<keyword evidence="1" id="KW-0880">Kelch repeat</keyword>
<dbReference type="InterPro" id="IPR000884">
    <property type="entry name" value="TSP1_rpt"/>
</dbReference>
<dbReference type="SMART" id="SM00225">
    <property type="entry name" value="BTB"/>
    <property type="match status" value="1"/>
</dbReference>
<gene>
    <name evidence="10" type="ORF">EOD39_11986</name>
</gene>
<dbReference type="Pfam" id="PF00651">
    <property type="entry name" value="BTB"/>
    <property type="match status" value="1"/>
</dbReference>
<dbReference type="EMBL" id="SCEB01214264">
    <property type="protein sequence ID" value="RXM36323.1"/>
    <property type="molecule type" value="Genomic_DNA"/>
</dbReference>
<dbReference type="SMART" id="SM00008">
    <property type="entry name" value="HormR"/>
    <property type="match status" value="1"/>
</dbReference>
<dbReference type="FunFam" id="4.10.1240.10:FF:000002">
    <property type="entry name" value="Adhesion G protein-coupled receptor B2"/>
    <property type="match status" value="1"/>
</dbReference>
<dbReference type="Gene3D" id="1.25.40.420">
    <property type="match status" value="1"/>
</dbReference>
<keyword evidence="3 7" id="KW-0732">Signal</keyword>
<feature type="signal peptide" evidence="7">
    <location>
        <begin position="1"/>
        <end position="33"/>
    </location>
</feature>
<reference evidence="10 11" key="1">
    <citation type="submission" date="2019-01" db="EMBL/GenBank/DDBJ databases">
        <title>Draft Genome and Complete Hox-Cluster Characterization of the Sterlet Sturgeon (Acipenser ruthenus).</title>
        <authorList>
            <person name="Wei Q."/>
        </authorList>
    </citation>
    <scope>NUCLEOTIDE SEQUENCE [LARGE SCALE GENOMIC DNA]</scope>
    <source>
        <strain evidence="10">WHYD16114868_AA</strain>
        <tissue evidence="10">Blood</tissue>
    </source>
</reference>
<feature type="domain" description="BTB" evidence="8">
    <location>
        <begin position="482"/>
        <end position="549"/>
    </location>
</feature>
<keyword evidence="4" id="KW-0677">Repeat</keyword>
<dbReference type="Pfam" id="PF00090">
    <property type="entry name" value="TSP_1"/>
    <property type="match status" value="2"/>
</dbReference>
<dbReference type="FunFam" id="3.30.710.10:FF:000001">
    <property type="entry name" value="Kelch-like family member 20"/>
    <property type="match status" value="1"/>
</dbReference>
<dbReference type="InterPro" id="IPR001879">
    <property type="entry name" value="GPCR_2_extracellular_dom"/>
</dbReference>
<dbReference type="Proteomes" id="UP000289886">
    <property type="component" value="Unassembled WGS sequence"/>
</dbReference>
<dbReference type="InterPro" id="IPR032471">
    <property type="entry name" value="AGRL2-4_GAIN_subdom_A"/>
</dbReference>
<dbReference type="SUPFAM" id="SSF82895">
    <property type="entry name" value="TSP-1 type 1 repeat"/>
    <property type="match status" value="2"/>
</dbReference>
<evidence type="ECO:0000256" key="1">
    <source>
        <dbReference type="ARBA" id="ARBA00022441"/>
    </source>
</evidence>
<dbReference type="SUPFAM" id="SSF117281">
    <property type="entry name" value="Kelch motif"/>
    <property type="match status" value="1"/>
</dbReference>
<keyword evidence="5" id="KW-1015">Disulfide bond</keyword>
<dbReference type="Pfam" id="PF02793">
    <property type="entry name" value="HRM"/>
    <property type="match status" value="1"/>
</dbReference>
<dbReference type="AlphaFoldDB" id="A0A444UMD5"/>
<evidence type="ECO:0000256" key="2">
    <source>
        <dbReference type="ARBA" id="ARBA00022553"/>
    </source>
</evidence>
<dbReference type="FunFam" id="2.20.100.10:FF:000004">
    <property type="entry name" value="Adhesion G protein-coupled receptor B2"/>
    <property type="match status" value="1"/>
</dbReference>
<dbReference type="Gene3D" id="2.20.100.10">
    <property type="entry name" value="Thrombospondin type-1 (TSP1) repeat"/>
    <property type="match status" value="2"/>
</dbReference>
<dbReference type="Pfam" id="PF24981">
    <property type="entry name" value="Beta-prop_ATRN-LZTR1"/>
    <property type="match status" value="1"/>
</dbReference>
<dbReference type="GO" id="GO:0004930">
    <property type="term" value="F:G protein-coupled receptor activity"/>
    <property type="evidence" value="ECO:0007669"/>
    <property type="project" value="InterPro"/>
</dbReference>
<dbReference type="Gene3D" id="2.60.220.50">
    <property type="match status" value="1"/>
</dbReference>
<evidence type="ECO:0000256" key="6">
    <source>
        <dbReference type="ARBA" id="ARBA00023180"/>
    </source>
</evidence>
<evidence type="ECO:0000256" key="7">
    <source>
        <dbReference type="SAM" id="SignalP"/>
    </source>
</evidence>
<dbReference type="InterPro" id="IPR011333">
    <property type="entry name" value="SKP1/BTB/POZ_sf"/>
</dbReference>
<dbReference type="GO" id="GO:0016020">
    <property type="term" value="C:membrane"/>
    <property type="evidence" value="ECO:0007669"/>
    <property type="project" value="InterPro"/>
</dbReference>
<keyword evidence="6" id="KW-0325">Glycoprotein</keyword>
<dbReference type="SMART" id="SM00209">
    <property type="entry name" value="TSP1"/>
    <property type="match status" value="2"/>
</dbReference>
<dbReference type="PROSITE" id="PS50092">
    <property type="entry name" value="TSP1"/>
    <property type="match status" value="2"/>
</dbReference>
<dbReference type="Gene3D" id="2.120.10.80">
    <property type="entry name" value="Kelch-type beta propeller"/>
    <property type="match status" value="2"/>
</dbReference>
<dbReference type="SMART" id="SM00875">
    <property type="entry name" value="BACK"/>
    <property type="match status" value="1"/>
</dbReference>
<dbReference type="PANTHER" id="PTHR45632">
    <property type="entry name" value="LD33804P"/>
    <property type="match status" value="1"/>
</dbReference>
<keyword evidence="2" id="KW-0597">Phosphoprotein</keyword>
<dbReference type="PROSITE" id="PS50097">
    <property type="entry name" value="BTB"/>
    <property type="match status" value="1"/>
</dbReference>
<dbReference type="Pfam" id="PF07707">
    <property type="entry name" value="BACK"/>
    <property type="match status" value="1"/>
</dbReference>
<dbReference type="CDD" id="cd18508">
    <property type="entry name" value="BACK_KEL_like"/>
    <property type="match status" value="1"/>
</dbReference>
<dbReference type="InterPro" id="IPR006652">
    <property type="entry name" value="Kelch_1"/>
</dbReference>
<dbReference type="InterPro" id="IPR036445">
    <property type="entry name" value="GPCR_2_extracell_dom_sf"/>
</dbReference>
<dbReference type="InterPro" id="IPR008077">
    <property type="entry name" value="GPCR_2_brain_angio_inhib"/>
</dbReference>